<dbReference type="Pfam" id="PF13181">
    <property type="entry name" value="TPR_8"/>
    <property type="match status" value="1"/>
</dbReference>
<name>B4RHU8_PHEZH</name>
<proteinExistence type="predicted"/>
<dbReference type="InterPro" id="IPR019734">
    <property type="entry name" value="TPR_rpt"/>
</dbReference>
<dbReference type="STRING" id="450851.PHZ_c2730"/>
<dbReference type="Gene3D" id="2.60.120.620">
    <property type="entry name" value="q2cbj1_9rhob like domain"/>
    <property type="match status" value="1"/>
</dbReference>
<keyword evidence="3" id="KW-1185">Reference proteome</keyword>
<dbReference type="PROSITE" id="PS50005">
    <property type="entry name" value="TPR"/>
    <property type="match status" value="1"/>
</dbReference>
<dbReference type="Proteomes" id="UP000001868">
    <property type="component" value="Chromosome"/>
</dbReference>
<gene>
    <name evidence="2" type="ordered locus">PHZ_c2730</name>
</gene>
<dbReference type="InterPro" id="IPR011990">
    <property type="entry name" value="TPR-like_helical_dom_sf"/>
</dbReference>
<evidence type="ECO:0000313" key="2">
    <source>
        <dbReference type="EMBL" id="ACG79139.1"/>
    </source>
</evidence>
<dbReference type="Gene3D" id="1.25.40.10">
    <property type="entry name" value="Tetratricopeptide repeat domain"/>
    <property type="match status" value="2"/>
</dbReference>
<dbReference type="HOGENOM" id="CLU_029701_0_0_5"/>
<evidence type="ECO:0000256" key="1">
    <source>
        <dbReference type="PROSITE-ProRule" id="PRU00339"/>
    </source>
</evidence>
<dbReference type="RefSeq" id="WP_012523277.1">
    <property type="nucleotide sequence ID" value="NC_011144.1"/>
</dbReference>
<dbReference type="Pfam" id="PF13759">
    <property type="entry name" value="2OG-FeII_Oxy_5"/>
    <property type="match status" value="1"/>
</dbReference>
<evidence type="ECO:0000313" key="3">
    <source>
        <dbReference type="Proteomes" id="UP000001868"/>
    </source>
</evidence>
<dbReference type="Pfam" id="PF13432">
    <property type="entry name" value="TPR_16"/>
    <property type="match status" value="1"/>
</dbReference>
<dbReference type="InterPro" id="IPR012668">
    <property type="entry name" value="CHP02466"/>
</dbReference>
<dbReference type="SMART" id="SM00028">
    <property type="entry name" value="TPR"/>
    <property type="match status" value="5"/>
</dbReference>
<dbReference type="InterPro" id="IPR052943">
    <property type="entry name" value="TMTC_O-mannosyl-trnsfr"/>
</dbReference>
<dbReference type="OrthoDB" id="9783136at2"/>
<dbReference type="eggNOG" id="COG0457">
    <property type="taxonomic scope" value="Bacteria"/>
</dbReference>
<organism evidence="2 3">
    <name type="scientific">Phenylobacterium zucineum (strain HLK1)</name>
    <dbReference type="NCBI Taxonomy" id="450851"/>
    <lineage>
        <taxon>Bacteria</taxon>
        <taxon>Pseudomonadati</taxon>
        <taxon>Pseudomonadota</taxon>
        <taxon>Alphaproteobacteria</taxon>
        <taxon>Caulobacterales</taxon>
        <taxon>Caulobacteraceae</taxon>
        <taxon>Phenylobacterium</taxon>
    </lineage>
</organism>
<dbReference type="AlphaFoldDB" id="B4RHU8"/>
<dbReference type="EMBL" id="CP000747">
    <property type="protein sequence ID" value="ACG79139.1"/>
    <property type="molecule type" value="Genomic_DNA"/>
</dbReference>
<dbReference type="Pfam" id="PF13428">
    <property type="entry name" value="TPR_14"/>
    <property type="match status" value="1"/>
</dbReference>
<dbReference type="KEGG" id="pzu:PHZ_c2730"/>
<dbReference type="PANTHER" id="PTHR44809:SF1">
    <property type="entry name" value="PROTEIN O-MANNOSYL-TRANSFERASE TMTC1"/>
    <property type="match status" value="1"/>
</dbReference>
<reference evidence="2 3" key="1">
    <citation type="journal article" date="2008" name="BMC Genomics">
        <title>Complete genome of Phenylobacterium zucineum - a novel facultative intracellular bacterium isolated from human erythroleukemia cell line K562.</title>
        <authorList>
            <person name="Luo Y."/>
            <person name="Xu X."/>
            <person name="Ding Z."/>
            <person name="Liu Z."/>
            <person name="Zhang B."/>
            <person name="Yan Z."/>
            <person name="Sun J."/>
            <person name="Hu S."/>
            <person name="Hu X."/>
        </authorList>
    </citation>
    <scope>NUCLEOTIDE SEQUENCE [LARGE SCALE GENOMIC DNA]</scope>
    <source>
        <strain evidence="2 3">HLK1</strain>
    </source>
</reference>
<keyword evidence="1" id="KW-0802">TPR repeat</keyword>
<sequence length="498" mass="53427">MAGAGDHRQAYDLLARGDVEGALRLTAALLAQPVPTAGAYAARAAVLKAAGRPQEALKVNREAVARYPQSGATWHNLAATLGDLGHADEAARAARQAIGLGIAAPETRLVLARALQAEQQFDEAEQAFAEALRLRPDYVDANNELAQLMWMRTGDRDTALKPLERAVASAPGHPGLAYALAMAQEFTGQKEAARATAEQALARSPQDRRLLSLAVELSCKLGDAAAAVRWAAQAQGEGPVAKALQAQAQLAAGDGFAAAAAAEAAVRQQPTDQYSIALLATAWRMTGDPRYREVYAYDRLVAAYDIVDPDTADGAAFLEALRGSLRKLHRYTTHPFGQSVRQGSQATLRLDGTHEPPIERLLGLLREAVDRRAREVGSGPGMFERRNTGSAEFSGAWSIRLMGAQGHHADHIHPMGWISSAFYVSVPDDVRDETARPGWIKFGEPGVATAQPMAAERFVQPRPGRLVLFPSYMWHGTVPYASAAERMTVAFDALPRPA</sequence>
<feature type="repeat" description="TPR" evidence="1">
    <location>
        <begin position="105"/>
        <end position="138"/>
    </location>
</feature>
<dbReference type="SUPFAM" id="SSF48452">
    <property type="entry name" value="TPR-like"/>
    <property type="match status" value="1"/>
</dbReference>
<accession>B4RHU8</accession>
<protein>
    <submittedName>
        <fullName evidence="2">TPR domain protein</fullName>
    </submittedName>
</protein>
<dbReference type="PANTHER" id="PTHR44809">
    <property type="match status" value="1"/>
</dbReference>